<comment type="caution">
    <text evidence="1">The sequence shown here is derived from an EMBL/GenBank/DDBJ whole genome shotgun (WGS) entry which is preliminary data.</text>
</comment>
<accession>F7SU06</accession>
<evidence type="ECO:0000313" key="1">
    <source>
        <dbReference type="EMBL" id="EGP48451.1"/>
    </source>
</evidence>
<protein>
    <submittedName>
        <fullName evidence="1">Uncharacterized protein</fullName>
    </submittedName>
</protein>
<gene>
    <name evidence="1" type="ORF">AXXA_00690</name>
</gene>
<dbReference type="AlphaFoldDB" id="F7SU06"/>
<organism evidence="1 2">
    <name type="scientific">Achromobacter insuavis AXX-A</name>
    <dbReference type="NCBI Taxonomy" id="1003200"/>
    <lineage>
        <taxon>Bacteria</taxon>
        <taxon>Pseudomonadati</taxon>
        <taxon>Pseudomonadota</taxon>
        <taxon>Betaproteobacteria</taxon>
        <taxon>Burkholderiales</taxon>
        <taxon>Alcaligenaceae</taxon>
        <taxon>Achromobacter</taxon>
    </lineage>
</organism>
<name>F7SU06_9BURK</name>
<evidence type="ECO:0000313" key="2">
    <source>
        <dbReference type="Proteomes" id="UP000004853"/>
    </source>
</evidence>
<dbReference type="eggNOG" id="ENOG5030BHQ">
    <property type="taxonomic scope" value="Bacteria"/>
</dbReference>
<dbReference type="EMBL" id="AFRQ01000007">
    <property type="protein sequence ID" value="EGP48451.1"/>
    <property type="molecule type" value="Genomic_DNA"/>
</dbReference>
<dbReference type="HOGENOM" id="CLU_108924_0_0_4"/>
<sequence length="203" mass="21814">MTLMNTFVYLNHWTGSGPAALTGGDAPPAVAEPLYALHRLELAAVRALLVPANTDQRYLLSQQARLEAWLLAGGTMVFNGHVAYPFLRWLAPFVPGPARGIDGLRLHRAMAHPVFDGVDPEHLTFRRGVAGFYARGGNPPPSGASVLHTVGPDAVPVDWVLSLPGGGRLLTHSGNDMWMYAGSADSTSRIVPQLFDWLRGEAA</sequence>
<dbReference type="PATRIC" id="fig|1003200.3.peg.129"/>
<dbReference type="Proteomes" id="UP000004853">
    <property type="component" value="Unassembled WGS sequence"/>
</dbReference>
<reference evidence="1 2" key="1">
    <citation type="submission" date="2011-06" db="EMBL/GenBank/DDBJ databases">
        <authorList>
            <person name="Bador J."/>
            <person name="Amoureux L."/>
            <person name="Neuwirth C."/>
        </authorList>
    </citation>
    <scope>NUCLEOTIDE SEQUENCE [LARGE SCALE GENOMIC DNA]</scope>
    <source>
        <strain evidence="1 2">AXX-A</strain>
    </source>
</reference>
<proteinExistence type="predicted"/>